<keyword evidence="2" id="KW-0255">Endonuclease</keyword>
<dbReference type="Pfam" id="PF10593">
    <property type="entry name" value="Z1"/>
    <property type="match status" value="1"/>
</dbReference>
<name>T1AKQ7_9ZZZZ</name>
<feature type="non-terminal residue" evidence="2">
    <location>
        <position position="160"/>
    </location>
</feature>
<reference evidence="2" key="2">
    <citation type="journal article" date="2014" name="ISME J.">
        <title>Microbial stratification in low pH oxic and suboxic macroscopic growths along an acid mine drainage.</title>
        <authorList>
            <person name="Mendez-Garcia C."/>
            <person name="Mesa V."/>
            <person name="Sprenger R.R."/>
            <person name="Richter M."/>
            <person name="Diez M.S."/>
            <person name="Solano J."/>
            <person name="Bargiela R."/>
            <person name="Golyshina O.V."/>
            <person name="Manteca A."/>
            <person name="Ramos J.L."/>
            <person name="Gallego J.R."/>
            <person name="Llorente I."/>
            <person name="Martins Dos Santos V.A."/>
            <person name="Jensen O.N."/>
            <person name="Pelaez A.I."/>
            <person name="Sanchez J."/>
            <person name="Ferrer M."/>
        </authorList>
    </citation>
    <scope>NUCLEOTIDE SEQUENCE</scope>
</reference>
<feature type="non-terminal residue" evidence="2">
    <location>
        <position position="1"/>
    </location>
</feature>
<gene>
    <name evidence="2" type="ORF">B1B_14000</name>
</gene>
<keyword evidence="2" id="KW-0540">Nuclease</keyword>
<feature type="domain" description="Putative endonuclease Z1" evidence="1">
    <location>
        <begin position="104"/>
        <end position="159"/>
    </location>
</feature>
<comment type="caution">
    <text evidence="2">The sequence shown here is derived from an EMBL/GenBank/DDBJ whole genome shotgun (WGS) entry which is preliminary data.</text>
</comment>
<evidence type="ECO:0000259" key="1">
    <source>
        <dbReference type="Pfam" id="PF10593"/>
    </source>
</evidence>
<dbReference type="InterPro" id="IPR018310">
    <property type="entry name" value="Put_endonuclease_Z1-dom"/>
</dbReference>
<reference evidence="2" key="1">
    <citation type="submission" date="2013-08" db="EMBL/GenBank/DDBJ databases">
        <authorList>
            <person name="Mendez C."/>
            <person name="Richter M."/>
            <person name="Ferrer M."/>
            <person name="Sanchez J."/>
        </authorList>
    </citation>
    <scope>NUCLEOTIDE SEQUENCE</scope>
</reference>
<sequence length="160" mass="18015">LLRLFARVSYVAYTATPFANVLIDPDAIDREGGDDLFPRDFMISLPKPPGTKYVGTERLFGRDQLAGDLDDVEGLDVIEIVPFYEIPMLIPPRRSGEEPTLPPSLTQALRDYLLASAGWLQRSGRDEPCTMLVHTDMRKVLQDAIADQIEEELAALRQQW</sequence>
<dbReference type="EMBL" id="AUZY01009236">
    <property type="protein sequence ID" value="EQD42605.1"/>
    <property type="molecule type" value="Genomic_DNA"/>
</dbReference>
<accession>T1AKQ7</accession>
<proteinExistence type="predicted"/>
<protein>
    <submittedName>
        <fullName evidence="2">Endonuclease</fullName>
    </submittedName>
</protein>
<keyword evidence="2" id="KW-0378">Hydrolase</keyword>
<evidence type="ECO:0000313" key="2">
    <source>
        <dbReference type="EMBL" id="EQD42605.1"/>
    </source>
</evidence>
<organism evidence="2">
    <name type="scientific">mine drainage metagenome</name>
    <dbReference type="NCBI Taxonomy" id="410659"/>
    <lineage>
        <taxon>unclassified sequences</taxon>
        <taxon>metagenomes</taxon>
        <taxon>ecological metagenomes</taxon>
    </lineage>
</organism>
<dbReference type="GO" id="GO:0004519">
    <property type="term" value="F:endonuclease activity"/>
    <property type="evidence" value="ECO:0007669"/>
    <property type="project" value="UniProtKB-KW"/>
</dbReference>
<dbReference type="AlphaFoldDB" id="T1AKQ7"/>